<keyword evidence="1" id="KW-0732">Signal</keyword>
<dbReference type="AlphaFoldDB" id="A0A9W4H1C0"/>
<evidence type="ECO:0000313" key="2">
    <source>
        <dbReference type="EMBL" id="CAG7642336.1"/>
    </source>
</evidence>
<evidence type="ECO:0000313" key="3">
    <source>
        <dbReference type="Proteomes" id="UP001153328"/>
    </source>
</evidence>
<comment type="caution">
    <text evidence="2">The sequence shown here is derived from an EMBL/GenBank/DDBJ whole genome shotgun (WGS) entry which is preliminary data.</text>
</comment>
<gene>
    <name evidence="2" type="ORF">SBRY_30638</name>
</gene>
<name>A0A9W4H1C0_9ACTN</name>
<dbReference type="EMBL" id="CAJVAX010000017">
    <property type="protein sequence ID" value="CAG7642336.1"/>
    <property type="molecule type" value="Genomic_DNA"/>
</dbReference>
<reference evidence="2" key="1">
    <citation type="submission" date="2021-06" db="EMBL/GenBank/DDBJ databases">
        <authorList>
            <person name="Arsene-Ploetze F."/>
        </authorList>
    </citation>
    <scope>NUCLEOTIDE SEQUENCE</scope>
    <source>
        <strain evidence="2">SBRY1</strain>
    </source>
</reference>
<accession>A0A9W4H1C0</accession>
<feature type="chain" id="PRO_5040772100" evidence="1">
    <location>
        <begin position="28"/>
        <end position="135"/>
    </location>
</feature>
<dbReference type="RefSeq" id="WP_205042956.1">
    <property type="nucleotide sequence ID" value="NZ_CAJVAX010000017.1"/>
</dbReference>
<keyword evidence="3" id="KW-1185">Reference proteome</keyword>
<feature type="signal peptide" evidence="1">
    <location>
        <begin position="1"/>
        <end position="27"/>
    </location>
</feature>
<protein>
    <submittedName>
        <fullName evidence="2">Uncharacterized protein</fullName>
    </submittedName>
</protein>
<proteinExistence type="predicted"/>
<sequence length="135" mass="14513">MRKKFATLAVALLLAGGTLATATSASAAPAQPSADSWDHIWTTADSAHGGTIYIHEHGDTVRLCDTAADGATPRAYVSWDGGWYYLAAYGGKGYCIEANATMAGFDLPENTEIYVDIYRGPNYADETFHSYLNDH</sequence>
<dbReference type="Proteomes" id="UP001153328">
    <property type="component" value="Unassembled WGS sequence"/>
</dbReference>
<organism evidence="2 3">
    <name type="scientific">Actinacidiphila bryophytorum</name>
    <dbReference type="NCBI Taxonomy" id="1436133"/>
    <lineage>
        <taxon>Bacteria</taxon>
        <taxon>Bacillati</taxon>
        <taxon>Actinomycetota</taxon>
        <taxon>Actinomycetes</taxon>
        <taxon>Kitasatosporales</taxon>
        <taxon>Streptomycetaceae</taxon>
        <taxon>Actinacidiphila</taxon>
    </lineage>
</organism>
<evidence type="ECO:0000256" key="1">
    <source>
        <dbReference type="SAM" id="SignalP"/>
    </source>
</evidence>